<dbReference type="Gene3D" id="3.40.50.1820">
    <property type="entry name" value="alpha/beta hydrolase"/>
    <property type="match status" value="1"/>
</dbReference>
<evidence type="ECO:0000313" key="4">
    <source>
        <dbReference type="EMBL" id="KAF2323692.1"/>
    </source>
</evidence>
<proteinExistence type="predicted"/>
<sequence length="193" mass="21474">MNPRKGGIWNFFKFLVFHDTRSGIKFLDCSDEEEKSDAAANHWDNGNAGKVVIARRDSETFISTIGHLDGRIDLHTGDNLRGTEPFNTSDWSTDVDFSWYEIQGVGKVHVGFLEALGLGNRGNAHTFQCNLRRQNRNFKGDNSSGSKGTTSSSSKEKSQLEMAEKSAYHVVGMNLQSLLRERESAKFAVTGHS</sequence>
<organism evidence="4 5">
    <name type="scientific">Hevea brasiliensis</name>
    <name type="common">Para rubber tree</name>
    <name type="synonym">Siphonia brasiliensis</name>
    <dbReference type="NCBI Taxonomy" id="3981"/>
    <lineage>
        <taxon>Eukaryota</taxon>
        <taxon>Viridiplantae</taxon>
        <taxon>Streptophyta</taxon>
        <taxon>Embryophyta</taxon>
        <taxon>Tracheophyta</taxon>
        <taxon>Spermatophyta</taxon>
        <taxon>Magnoliopsida</taxon>
        <taxon>eudicotyledons</taxon>
        <taxon>Gunneridae</taxon>
        <taxon>Pentapetalae</taxon>
        <taxon>rosids</taxon>
        <taxon>fabids</taxon>
        <taxon>Malpighiales</taxon>
        <taxon>Euphorbiaceae</taxon>
        <taxon>Crotonoideae</taxon>
        <taxon>Micrandreae</taxon>
        <taxon>Hevea</taxon>
    </lineage>
</organism>
<name>A0A6A6NEX8_HEVBR</name>
<dbReference type="Pfam" id="PF01764">
    <property type="entry name" value="Lipase_3"/>
    <property type="match status" value="1"/>
</dbReference>
<dbReference type="Proteomes" id="UP000467840">
    <property type="component" value="Chromosome 11"/>
</dbReference>
<keyword evidence="5" id="KW-1185">Reference proteome</keyword>
<dbReference type="PANTHER" id="PTHR46086">
    <property type="entry name" value="ALPHA/BETA-HYDROLASES SUPERFAMILY PROTEIN"/>
    <property type="match status" value="1"/>
</dbReference>
<reference evidence="4 5" key="1">
    <citation type="journal article" date="2020" name="Mol. Plant">
        <title>The Chromosome-Based Rubber Tree Genome Provides New Insights into Spurge Genome Evolution and Rubber Biosynthesis.</title>
        <authorList>
            <person name="Liu J."/>
            <person name="Shi C."/>
            <person name="Shi C.C."/>
            <person name="Li W."/>
            <person name="Zhang Q.J."/>
            <person name="Zhang Y."/>
            <person name="Li K."/>
            <person name="Lu H.F."/>
            <person name="Shi C."/>
            <person name="Zhu S.T."/>
            <person name="Xiao Z.Y."/>
            <person name="Nan H."/>
            <person name="Yue Y."/>
            <person name="Zhu X.G."/>
            <person name="Wu Y."/>
            <person name="Hong X.N."/>
            <person name="Fan G.Y."/>
            <person name="Tong Y."/>
            <person name="Zhang D."/>
            <person name="Mao C.L."/>
            <person name="Liu Y.L."/>
            <person name="Hao S.J."/>
            <person name="Liu W.Q."/>
            <person name="Lv M.Q."/>
            <person name="Zhang H.B."/>
            <person name="Liu Y."/>
            <person name="Hu-Tang G.R."/>
            <person name="Wang J.P."/>
            <person name="Wang J.H."/>
            <person name="Sun Y.H."/>
            <person name="Ni S.B."/>
            <person name="Chen W.B."/>
            <person name="Zhang X.C."/>
            <person name="Jiao Y.N."/>
            <person name="Eichler E.E."/>
            <person name="Li G.H."/>
            <person name="Liu X."/>
            <person name="Gao L.Z."/>
        </authorList>
    </citation>
    <scope>NUCLEOTIDE SEQUENCE [LARGE SCALE GENOMIC DNA]</scope>
    <source>
        <strain evidence="5">cv. GT1</strain>
        <tissue evidence="4">Leaf</tissue>
    </source>
</reference>
<dbReference type="InterPro" id="IPR029058">
    <property type="entry name" value="AB_hydrolase_fold"/>
</dbReference>
<protein>
    <recommendedName>
        <fullName evidence="3">Fungal lipase-type domain-containing protein</fullName>
    </recommendedName>
</protein>
<dbReference type="GO" id="GO:0006629">
    <property type="term" value="P:lipid metabolic process"/>
    <property type="evidence" value="ECO:0007669"/>
    <property type="project" value="InterPro"/>
</dbReference>
<accession>A0A6A6NEX8</accession>
<dbReference type="InterPro" id="IPR002921">
    <property type="entry name" value="Fungal_lipase-type"/>
</dbReference>
<feature type="compositionally biased region" description="Low complexity" evidence="2">
    <location>
        <begin position="143"/>
        <end position="153"/>
    </location>
</feature>
<evidence type="ECO:0000256" key="1">
    <source>
        <dbReference type="ARBA" id="ARBA00022801"/>
    </source>
</evidence>
<evidence type="ECO:0000259" key="3">
    <source>
        <dbReference type="Pfam" id="PF01764"/>
    </source>
</evidence>
<keyword evidence="1" id="KW-0378">Hydrolase</keyword>
<dbReference type="GO" id="GO:0004806">
    <property type="term" value="F:triacylglycerol lipase activity"/>
    <property type="evidence" value="ECO:0007669"/>
    <property type="project" value="InterPro"/>
</dbReference>
<dbReference type="PANTHER" id="PTHR46086:SF3">
    <property type="entry name" value="TRIACYLGLYCEROL LIPASE OBL1"/>
    <property type="match status" value="1"/>
</dbReference>
<dbReference type="InterPro" id="IPR044819">
    <property type="entry name" value="OBL-like"/>
</dbReference>
<dbReference type="EMBL" id="JAAGAX010000002">
    <property type="protein sequence ID" value="KAF2323692.1"/>
    <property type="molecule type" value="Genomic_DNA"/>
</dbReference>
<dbReference type="AlphaFoldDB" id="A0A6A6NEX8"/>
<evidence type="ECO:0000313" key="5">
    <source>
        <dbReference type="Proteomes" id="UP000467840"/>
    </source>
</evidence>
<gene>
    <name evidence="4" type="ORF">GH714_036626</name>
</gene>
<feature type="domain" description="Fungal lipase-type" evidence="3">
    <location>
        <begin position="80"/>
        <end position="193"/>
    </location>
</feature>
<comment type="caution">
    <text evidence="4">The sequence shown here is derived from an EMBL/GenBank/DDBJ whole genome shotgun (WGS) entry which is preliminary data.</text>
</comment>
<evidence type="ECO:0000256" key="2">
    <source>
        <dbReference type="SAM" id="MobiDB-lite"/>
    </source>
</evidence>
<feature type="region of interest" description="Disordered" evidence="2">
    <location>
        <begin position="135"/>
        <end position="162"/>
    </location>
</feature>